<gene>
    <name evidence="3" type="ORF">HU200_027930</name>
</gene>
<protein>
    <recommendedName>
        <fullName evidence="2">F-box domain-containing protein</fullName>
    </recommendedName>
</protein>
<reference evidence="3" key="1">
    <citation type="submission" date="2020-07" db="EMBL/GenBank/DDBJ databases">
        <title>Genome sequence and genetic diversity analysis of an under-domesticated orphan crop, white fonio (Digitaria exilis).</title>
        <authorList>
            <person name="Bennetzen J.L."/>
            <person name="Chen S."/>
            <person name="Ma X."/>
            <person name="Wang X."/>
            <person name="Yssel A.E.J."/>
            <person name="Chaluvadi S.R."/>
            <person name="Johnson M."/>
            <person name="Gangashetty P."/>
            <person name="Hamidou F."/>
            <person name="Sanogo M.D."/>
            <person name="Zwaenepoel A."/>
            <person name="Wallace J."/>
            <person name="Van De Peer Y."/>
            <person name="Van Deynze A."/>
        </authorList>
    </citation>
    <scope>NUCLEOTIDE SEQUENCE</scope>
    <source>
        <tissue evidence="3">Leaves</tissue>
    </source>
</reference>
<dbReference type="InterPro" id="IPR001810">
    <property type="entry name" value="F-box_dom"/>
</dbReference>
<comment type="caution">
    <text evidence="3">The sequence shown here is derived from an EMBL/GenBank/DDBJ whole genome shotgun (WGS) entry which is preliminary data.</text>
</comment>
<dbReference type="Pfam" id="PF00646">
    <property type="entry name" value="F-box"/>
    <property type="match status" value="1"/>
</dbReference>
<feature type="region of interest" description="Disordered" evidence="1">
    <location>
        <begin position="1"/>
        <end position="34"/>
    </location>
</feature>
<dbReference type="Proteomes" id="UP000636709">
    <property type="component" value="Unassembled WGS sequence"/>
</dbReference>
<evidence type="ECO:0000313" key="3">
    <source>
        <dbReference type="EMBL" id="KAF8713946.1"/>
    </source>
</evidence>
<proteinExistence type="predicted"/>
<feature type="compositionally biased region" description="Basic residues" evidence="1">
    <location>
        <begin position="1"/>
        <end position="15"/>
    </location>
</feature>
<dbReference type="AlphaFoldDB" id="A0A835BVG3"/>
<dbReference type="EMBL" id="JACEFO010001739">
    <property type="protein sequence ID" value="KAF8713946.1"/>
    <property type="molecule type" value="Genomic_DNA"/>
</dbReference>
<keyword evidence="4" id="KW-1185">Reference proteome</keyword>
<organism evidence="3 4">
    <name type="scientific">Digitaria exilis</name>
    <dbReference type="NCBI Taxonomy" id="1010633"/>
    <lineage>
        <taxon>Eukaryota</taxon>
        <taxon>Viridiplantae</taxon>
        <taxon>Streptophyta</taxon>
        <taxon>Embryophyta</taxon>
        <taxon>Tracheophyta</taxon>
        <taxon>Spermatophyta</taxon>
        <taxon>Magnoliopsida</taxon>
        <taxon>Liliopsida</taxon>
        <taxon>Poales</taxon>
        <taxon>Poaceae</taxon>
        <taxon>PACMAD clade</taxon>
        <taxon>Panicoideae</taxon>
        <taxon>Panicodae</taxon>
        <taxon>Paniceae</taxon>
        <taxon>Anthephorinae</taxon>
        <taxon>Digitaria</taxon>
    </lineage>
</organism>
<dbReference type="InterPro" id="IPR036047">
    <property type="entry name" value="F-box-like_dom_sf"/>
</dbReference>
<evidence type="ECO:0000256" key="1">
    <source>
        <dbReference type="SAM" id="MobiDB-lite"/>
    </source>
</evidence>
<sequence>MGPHRRRRPRRHRPPKPAGGAAAAAEHAEDGGSGTALSDLTENLIAEILLRITPEELEHRKRVALVCRCWRRILADAGFRRRYVDLHRAAITARREAESARLEAEERARRQAALHVYHRAQEKLMRYARVSLFRALSIYHLALHPSLSHMDDMVGNGFGQF</sequence>
<dbReference type="SUPFAM" id="SSF81383">
    <property type="entry name" value="F-box domain"/>
    <property type="match status" value="1"/>
</dbReference>
<evidence type="ECO:0000313" key="4">
    <source>
        <dbReference type="Proteomes" id="UP000636709"/>
    </source>
</evidence>
<feature type="domain" description="F-box" evidence="2">
    <location>
        <begin position="37"/>
        <end position="80"/>
    </location>
</feature>
<evidence type="ECO:0000259" key="2">
    <source>
        <dbReference type="Pfam" id="PF00646"/>
    </source>
</evidence>
<accession>A0A835BVG3</accession>
<name>A0A835BVG3_9POAL</name>